<dbReference type="Proteomes" id="UP000054977">
    <property type="component" value="Unassembled WGS sequence"/>
</dbReference>
<dbReference type="GO" id="GO:0003700">
    <property type="term" value="F:DNA-binding transcription factor activity"/>
    <property type="evidence" value="ECO:0007669"/>
    <property type="project" value="InterPro"/>
</dbReference>
<dbReference type="InterPro" id="IPR018062">
    <property type="entry name" value="HTH_AraC-typ_CS"/>
</dbReference>
<dbReference type="PROSITE" id="PS01124">
    <property type="entry name" value="HTH_ARAC_FAMILY_2"/>
    <property type="match status" value="1"/>
</dbReference>
<dbReference type="PRINTS" id="PR00032">
    <property type="entry name" value="HTHARAC"/>
</dbReference>
<keyword evidence="2" id="KW-0238">DNA-binding</keyword>
<dbReference type="GO" id="GO:0043565">
    <property type="term" value="F:sequence-specific DNA binding"/>
    <property type="evidence" value="ECO:0007669"/>
    <property type="project" value="InterPro"/>
</dbReference>
<dbReference type="InterPro" id="IPR018060">
    <property type="entry name" value="HTH_AraC"/>
</dbReference>
<protein>
    <submittedName>
        <fullName evidence="5">AraC family transcriptional regulator</fullName>
    </submittedName>
</protein>
<dbReference type="SMART" id="SM00342">
    <property type="entry name" value="HTH_ARAC"/>
    <property type="match status" value="1"/>
</dbReference>
<dbReference type="InterPro" id="IPR009057">
    <property type="entry name" value="Homeodomain-like_sf"/>
</dbReference>
<accession>A0A158HBP8</accession>
<proteinExistence type="predicted"/>
<evidence type="ECO:0000256" key="2">
    <source>
        <dbReference type="ARBA" id="ARBA00023125"/>
    </source>
</evidence>
<keyword evidence="3" id="KW-0804">Transcription</keyword>
<dbReference type="EMBL" id="FCNW02000015">
    <property type="protein sequence ID" value="SAL41775.1"/>
    <property type="molecule type" value="Genomic_DNA"/>
</dbReference>
<dbReference type="STRING" id="326474.AWB65_03172"/>
<evidence type="ECO:0000313" key="5">
    <source>
        <dbReference type="EMBL" id="SAL41775.1"/>
    </source>
</evidence>
<evidence type="ECO:0000259" key="4">
    <source>
        <dbReference type="PROSITE" id="PS01124"/>
    </source>
</evidence>
<dbReference type="InterPro" id="IPR020449">
    <property type="entry name" value="Tscrpt_reg_AraC-type_HTH"/>
</dbReference>
<dbReference type="Pfam" id="PF12833">
    <property type="entry name" value="HTH_18"/>
    <property type="match status" value="1"/>
</dbReference>
<comment type="caution">
    <text evidence="5">The sequence shown here is derived from an EMBL/GenBank/DDBJ whole genome shotgun (WGS) entry which is preliminary data.</text>
</comment>
<reference evidence="5" key="1">
    <citation type="submission" date="2016-01" db="EMBL/GenBank/DDBJ databases">
        <authorList>
            <person name="Peeters C."/>
        </authorList>
    </citation>
    <scope>NUCLEOTIDE SEQUENCE [LARGE SCALE GENOMIC DNA]</scope>
    <source>
        <strain evidence="5">LMG 22934</strain>
    </source>
</reference>
<keyword evidence="1" id="KW-0805">Transcription regulation</keyword>
<evidence type="ECO:0000256" key="3">
    <source>
        <dbReference type="ARBA" id="ARBA00023163"/>
    </source>
</evidence>
<dbReference type="Gene3D" id="1.10.10.60">
    <property type="entry name" value="Homeodomain-like"/>
    <property type="match status" value="2"/>
</dbReference>
<organism evidence="5 6">
    <name type="scientific">Caballeronia humi</name>
    <dbReference type="NCBI Taxonomy" id="326474"/>
    <lineage>
        <taxon>Bacteria</taxon>
        <taxon>Pseudomonadati</taxon>
        <taxon>Pseudomonadota</taxon>
        <taxon>Betaproteobacteria</taxon>
        <taxon>Burkholderiales</taxon>
        <taxon>Burkholderiaceae</taxon>
        <taxon>Caballeronia</taxon>
    </lineage>
</organism>
<sequence>MDVLNDIVRLMRPQAVLWKTVDAQGRWGMTVPHRDAPRFCLVVTGHCWFLPEAGPALLMQQGDYLLLAAKPRYCLASDPEVGPHLAALANTSREGDYVRWNDGGVGEPTRLVGGYFQVETEHVALLSGLLPELIFIRSSDEEAGRLTRVLELIGEEALGERPGRNLVMSRLVEVMLVEVLRRPVRHLEGQRTGWLSGMADPPIATALQKMHADVARHWTVASLAKQVGMSRAVFARRFAERVGVAPATYLSNWRIALAKDALLNSEQSISDIALSIGYLSDSAFSTAFSRIVGRAPASYRRAGRGDGDAAPV</sequence>
<dbReference type="SUPFAM" id="SSF46689">
    <property type="entry name" value="Homeodomain-like"/>
    <property type="match status" value="2"/>
</dbReference>
<evidence type="ECO:0000313" key="6">
    <source>
        <dbReference type="Proteomes" id="UP000054977"/>
    </source>
</evidence>
<dbReference type="Pfam" id="PF12852">
    <property type="entry name" value="Cupin_6"/>
    <property type="match status" value="1"/>
</dbReference>
<gene>
    <name evidence="5" type="ORF">AWB65_03172</name>
</gene>
<dbReference type="PROSITE" id="PS00041">
    <property type="entry name" value="HTH_ARAC_FAMILY_1"/>
    <property type="match status" value="1"/>
</dbReference>
<dbReference type="InterPro" id="IPR050204">
    <property type="entry name" value="AraC_XylS_family_regulators"/>
</dbReference>
<feature type="domain" description="HTH araC/xylS-type" evidence="4">
    <location>
        <begin position="204"/>
        <end position="302"/>
    </location>
</feature>
<dbReference type="AlphaFoldDB" id="A0A158HBP8"/>
<name>A0A158HBP8_9BURK</name>
<dbReference type="PANTHER" id="PTHR46796:SF7">
    <property type="entry name" value="ARAC FAMILY TRANSCRIPTIONAL REGULATOR"/>
    <property type="match status" value="1"/>
</dbReference>
<evidence type="ECO:0000256" key="1">
    <source>
        <dbReference type="ARBA" id="ARBA00023015"/>
    </source>
</evidence>
<keyword evidence="6" id="KW-1185">Reference proteome</keyword>
<dbReference type="PANTHER" id="PTHR46796">
    <property type="entry name" value="HTH-TYPE TRANSCRIPTIONAL ACTIVATOR RHAS-RELATED"/>
    <property type="match status" value="1"/>
</dbReference>
<dbReference type="InterPro" id="IPR032783">
    <property type="entry name" value="AraC_lig"/>
</dbReference>